<dbReference type="EC" id="4.2.2.-" evidence="4"/>
<dbReference type="InterPro" id="IPR036680">
    <property type="entry name" value="SPOR-like_sf"/>
</dbReference>
<keyword evidence="2 4" id="KW-0456">Lyase</keyword>
<sequence length="212" mass="23358">MKKSFLVAWLILSTAVYSCRPSRPAVSPPSSGFVETGIASWYGQEFHGRPTSSREIFDQNDLTAAHPTLPFGTMVLVTNLENGRQVTVRINDRGPFVKGRIIDLSYAAARLLGMVGPGTARVRLEVTGYEPPAVELRSGAYVLQVGSFAVEENARNLFQKLQKDFPGVYLSSFQTSGRIFHRVRLRAATEAEARQLAEKLTAAGYPVLLLRE</sequence>
<dbReference type="PANTHER" id="PTHR34183:SF1">
    <property type="entry name" value="ENDOLYTIC PEPTIDOGLYCAN TRANSGLYCOSYLASE RLPA"/>
    <property type="match status" value="1"/>
</dbReference>
<dbReference type="InterPro" id="IPR036908">
    <property type="entry name" value="RlpA-like_sf"/>
</dbReference>
<dbReference type="Gene3D" id="2.40.40.10">
    <property type="entry name" value="RlpA-like domain"/>
    <property type="match status" value="1"/>
</dbReference>
<dbReference type="PROSITE" id="PS51724">
    <property type="entry name" value="SPOR"/>
    <property type="match status" value="1"/>
</dbReference>
<dbReference type="Proteomes" id="UP000257323">
    <property type="component" value="Unassembled WGS sequence"/>
</dbReference>
<accession>A0A3E2BMY1</accession>
<evidence type="ECO:0000256" key="6">
    <source>
        <dbReference type="SAM" id="SignalP"/>
    </source>
</evidence>
<keyword evidence="3 4" id="KW-0961">Cell wall biogenesis/degradation</keyword>
<evidence type="ECO:0000256" key="1">
    <source>
        <dbReference type="ARBA" id="ARBA00022729"/>
    </source>
</evidence>
<dbReference type="EMBL" id="QUAH01000005">
    <property type="protein sequence ID" value="RFT16078.1"/>
    <property type="molecule type" value="Genomic_DNA"/>
</dbReference>
<comment type="subcellular location">
    <subcellularLocation>
        <location evidence="4">Cell membrane</location>
        <topology evidence="4">Lipid-anchor</topology>
    </subcellularLocation>
</comment>
<dbReference type="GO" id="GO:0071555">
    <property type="term" value="P:cell wall organization"/>
    <property type="evidence" value="ECO:0007669"/>
    <property type="project" value="UniProtKB-KW"/>
</dbReference>
<keyword evidence="4" id="KW-1003">Cell membrane</keyword>
<keyword evidence="4 8" id="KW-0449">Lipoprotein</keyword>
<evidence type="ECO:0000259" key="7">
    <source>
        <dbReference type="PROSITE" id="PS51724"/>
    </source>
</evidence>
<dbReference type="GO" id="GO:0042834">
    <property type="term" value="F:peptidoglycan binding"/>
    <property type="evidence" value="ECO:0007669"/>
    <property type="project" value="InterPro"/>
</dbReference>
<evidence type="ECO:0000313" key="9">
    <source>
        <dbReference type="Proteomes" id="UP000257323"/>
    </source>
</evidence>
<evidence type="ECO:0000256" key="3">
    <source>
        <dbReference type="ARBA" id="ARBA00023316"/>
    </source>
</evidence>
<evidence type="ECO:0000313" key="8">
    <source>
        <dbReference type="EMBL" id="RFT16078.1"/>
    </source>
</evidence>
<dbReference type="Gene3D" id="3.30.70.1070">
    <property type="entry name" value="Sporulation related repeat"/>
    <property type="match status" value="1"/>
</dbReference>
<dbReference type="SUPFAM" id="SSF110997">
    <property type="entry name" value="Sporulation related repeat"/>
    <property type="match status" value="1"/>
</dbReference>
<keyword evidence="4" id="KW-0472">Membrane</keyword>
<dbReference type="GO" id="GO:0008932">
    <property type="term" value="F:lytic endotransglycosylase activity"/>
    <property type="evidence" value="ECO:0007669"/>
    <property type="project" value="UniProtKB-UniRule"/>
</dbReference>
<dbReference type="HAMAP" id="MF_02071">
    <property type="entry name" value="RlpA"/>
    <property type="match status" value="1"/>
</dbReference>
<dbReference type="InterPro" id="IPR009009">
    <property type="entry name" value="RlpA-like_DPBB"/>
</dbReference>
<comment type="caution">
    <text evidence="8">The sequence shown here is derived from an EMBL/GenBank/DDBJ whole genome shotgun (WGS) entry which is preliminary data.</text>
</comment>
<evidence type="ECO:0000256" key="5">
    <source>
        <dbReference type="RuleBase" id="RU003495"/>
    </source>
</evidence>
<comment type="similarity">
    <text evidence="4 5">Belongs to the RlpA family.</text>
</comment>
<gene>
    <name evidence="4" type="primary">rlpA</name>
    <name evidence="8" type="ORF">OP8BY_2084</name>
</gene>
<organism evidence="8 9">
    <name type="scientific">Candidatus Saccharicenans subterraneus</name>
    <dbReference type="NCBI Taxonomy" id="2508984"/>
    <lineage>
        <taxon>Bacteria</taxon>
        <taxon>Candidatus Aminicenantota</taxon>
        <taxon>Candidatus Aminicenantia</taxon>
        <taxon>Candidatus Aminicenantales</taxon>
        <taxon>Candidatus Saccharicenantaceae</taxon>
        <taxon>Candidatus Saccharicenans</taxon>
    </lineage>
</organism>
<feature type="domain" description="SPOR" evidence="7">
    <location>
        <begin position="135"/>
        <end position="212"/>
    </location>
</feature>
<dbReference type="GO" id="GO:0005886">
    <property type="term" value="C:plasma membrane"/>
    <property type="evidence" value="ECO:0007669"/>
    <property type="project" value="UniProtKB-SubCell"/>
</dbReference>
<name>A0A3E2BMY1_9BACT</name>
<dbReference type="AlphaFoldDB" id="A0A3E2BMY1"/>
<evidence type="ECO:0000256" key="2">
    <source>
        <dbReference type="ARBA" id="ARBA00023239"/>
    </source>
</evidence>
<proteinExistence type="inferred from homology"/>
<dbReference type="InterPro" id="IPR007730">
    <property type="entry name" value="SPOR-like_dom"/>
</dbReference>
<protein>
    <recommendedName>
        <fullName evidence="4">Probable endolytic peptidoglycan transglycosylase RlpA</fullName>
        <ecNumber evidence="4">4.2.2.-</ecNumber>
    </recommendedName>
</protein>
<dbReference type="InterPro" id="IPR012997">
    <property type="entry name" value="RplA"/>
</dbReference>
<comment type="function">
    <text evidence="4">Lytic transglycosylase with a strong preference for naked glycan strands that lack stem peptides.</text>
</comment>
<feature type="chain" id="PRO_5017840583" description="Probable endolytic peptidoglycan transglycosylase RlpA" evidence="6">
    <location>
        <begin position="19"/>
        <end position="212"/>
    </location>
</feature>
<dbReference type="SUPFAM" id="SSF50685">
    <property type="entry name" value="Barwin-like endoglucanases"/>
    <property type="match status" value="1"/>
</dbReference>
<feature type="signal peptide" evidence="6">
    <location>
        <begin position="1"/>
        <end position="18"/>
    </location>
</feature>
<reference evidence="8 9" key="1">
    <citation type="submission" date="2018-08" db="EMBL/GenBank/DDBJ databases">
        <title>Genome analysis of the thermophilic bacterium of the candidate phylum Aminicenantes from deep subsurface aquifer revealed its physiology and ecological role.</title>
        <authorList>
            <person name="Kadnikov V.V."/>
            <person name="Mardanov A.V."/>
            <person name="Beletsky A.V."/>
            <person name="Karnachuk O.V."/>
            <person name="Ravin N.V."/>
        </authorList>
    </citation>
    <scope>NUCLEOTIDE SEQUENCE [LARGE SCALE GENOMIC DNA]</scope>
    <source>
        <strain evidence="8">BY38</strain>
    </source>
</reference>
<evidence type="ECO:0000256" key="4">
    <source>
        <dbReference type="HAMAP-Rule" id="MF_02071"/>
    </source>
</evidence>
<dbReference type="GO" id="GO:0000270">
    <property type="term" value="P:peptidoglycan metabolic process"/>
    <property type="evidence" value="ECO:0007669"/>
    <property type="project" value="UniProtKB-UniRule"/>
</dbReference>
<dbReference type="InterPro" id="IPR034718">
    <property type="entry name" value="RlpA"/>
</dbReference>
<dbReference type="PROSITE" id="PS51257">
    <property type="entry name" value="PROKAR_LIPOPROTEIN"/>
    <property type="match status" value="1"/>
</dbReference>
<dbReference type="CDD" id="cd22268">
    <property type="entry name" value="DPBB_RlpA-like"/>
    <property type="match status" value="1"/>
</dbReference>
<keyword evidence="1 6" id="KW-0732">Signal</keyword>
<keyword evidence="4" id="KW-0564">Palmitate</keyword>
<dbReference type="NCBIfam" id="TIGR00413">
    <property type="entry name" value="rlpA"/>
    <property type="match status" value="1"/>
</dbReference>
<dbReference type="PANTHER" id="PTHR34183">
    <property type="entry name" value="ENDOLYTIC PEPTIDOGLYCAN TRANSGLYCOSYLASE RLPA"/>
    <property type="match status" value="1"/>
</dbReference>
<dbReference type="Pfam" id="PF05036">
    <property type="entry name" value="SPOR"/>
    <property type="match status" value="1"/>
</dbReference>
<dbReference type="Pfam" id="PF03330">
    <property type="entry name" value="DPBB_1"/>
    <property type="match status" value="1"/>
</dbReference>